<dbReference type="GO" id="GO:0005739">
    <property type="term" value="C:mitochondrion"/>
    <property type="evidence" value="ECO:0007669"/>
    <property type="project" value="TreeGrafter"/>
</dbReference>
<sequence length="248" mass="28384">MRDKERVLVSNTKHNIFADSVTTDVRNLVFLLKMALSKPVLFSYFLSSCSWRVRIALAHKSIEYEYKAVDLQNGEQFQEDFLKLNPLGQVPALIINGNVLTQSCAILEYLEETVPHPPLLPKDPVYAAEVRKIVDVITSGIQPLQNDRVLRYVGEKSNKWAKHWIHSGFENLERILQKTHGKYCVGNDVTLADVCLVPQVFRASQFQIDLLNFPIIRNISQRLNRLSAFSDTHPFQQPDCPINVDHVM</sequence>
<dbReference type="SFLD" id="SFLDG00358">
    <property type="entry name" value="Main_(cytGST)"/>
    <property type="match status" value="1"/>
</dbReference>
<dbReference type="InterPro" id="IPR034333">
    <property type="entry name" value="GST_Zeta_N"/>
</dbReference>
<evidence type="ECO:0000256" key="1">
    <source>
        <dbReference type="ARBA" id="ARBA00001622"/>
    </source>
</evidence>
<keyword evidence="11" id="KW-1185">Reference proteome</keyword>
<comment type="cofactor">
    <cofactor evidence="2">
        <name>glutathione</name>
        <dbReference type="ChEBI" id="CHEBI:57925"/>
    </cofactor>
</comment>
<dbReference type="GO" id="GO:0016034">
    <property type="term" value="F:maleylacetoacetate isomerase activity"/>
    <property type="evidence" value="ECO:0007669"/>
    <property type="project" value="UniProtKB-EC"/>
</dbReference>
<keyword evidence="6" id="KW-0828">Tyrosine catabolism</keyword>
<feature type="domain" description="GST C-terminal" evidence="9">
    <location>
        <begin position="123"/>
        <end position="242"/>
    </location>
</feature>
<protein>
    <recommendedName>
        <fullName evidence="5">maleylacetoacetate isomerase</fullName>
        <ecNumber evidence="5">5.2.1.2</ecNumber>
    </recommendedName>
</protein>
<evidence type="ECO:0000256" key="7">
    <source>
        <dbReference type="ARBA" id="ARBA00023232"/>
    </source>
</evidence>
<dbReference type="GO" id="GO:0004364">
    <property type="term" value="F:glutathione transferase activity"/>
    <property type="evidence" value="ECO:0007669"/>
    <property type="project" value="TreeGrafter"/>
</dbReference>
<evidence type="ECO:0000256" key="2">
    <source>
        <dbReference type="ARBA" id="ARBA00001955"/>
    </source>
</evidence>
<reference evidence="10 11" key="1">
    <citation type="submission" date="2021-06" db="EMBL/GenBank/DDBJ databases">
        <title>Caerostris extrusa draft genome.</title>
        <authorList>
            <person name="Kono N."/>
            <person name="Arakawa K."/>
        </authorList>
    </citation>
    <scope>NUCLEOTIDE SEQUENCE [LARGE SCALE GENOMIC DNA]</scope>
</reference>
<dbReference type="InterPro" id="IPR034330">
    <property type="entry name" value="GST_Zeta_C"/>
</dbReference>
<evidence type="ECO:0000256" key="5">
    <source>
        <dbReference type="ARBA" id="ARBA00013199"/>
    </source>
</evidence>
<dbReference type="Gene3D" id="1.20.1050.10">
    <property type="match status" value="1"/>
</dbReference>
<dbReference type="PANTHER" id="PTHR42673:SF4">
    <property type="entry name" value="MALEYLACETOACETATE ISOMERASE"/>
    <property type="match status" value="1"/>
</dbReference>
<keyword evidence="7" id="KW-0585">Phenylalanine catabolism</keyword>
<organism evidence="10 11">
    <name type="scientific">Caerostris extrusa</name>
    <name type="common">Bark spider</name>
    <name type="synonym">Caerostris bankana</name>
    <dbReference type="NCBI Taxonomy" id="172846"/>
    <lineage>
        <taxon>Eukaryota</taxon>
        <taxon>Metazoa</taxon>
        <taxon>Ecdysozoa</taxon>
        <taxon>Arthropoda</taxon>
        <taxon>Chelicerata</taxon>
        <taxon>Arachnida</taxon>
        <taxon>Araneae</taxon>
        <taxon>Araneomorphae</taxon>
        <taxon>Entelegynae</taxon>
        <taxon>Araneoidea</taxon>
        <taxon>Araneidae</taxon>
        <taxon>Caerostris</taxon>
    </lineage>
</organism>
<dbReference type="NCBIfam" id="TIGR01262">
    <property type="entry name" value="maiA"/>
    <property type="match status" value="1"/>
</dbReference>
<keyword evidence="10" id="KW-0413">Isomerase</keyword>
<feature type="domain" description="GST N-terminal" evidence="8">
    <location>
        <begin position="37"/>
        <end position="118"/>
    </location>
</feature>
<evidence type="ECO:0000256" key="4">
    <source>
        <dbReference type="ARBA" id="ARBA00010007"/>
    </source>
</evidence>
<evidence type="ECO:0000259" key="8">
    <source>
        <dbReference type="PROSITE" id="PS50404"/>
    </source>
</evidence>
<dbReference type="FunFam" id="1.20.1050.10:FF:000010">
    <property type="entry name" value="Maleylacetoacetate isomerase isoform 1"/>
    <property type="match status" value="1"/>
</dbReference>
<dbReference type="PROSITE" id="PS50405">
    <property type="entry name" value="GST_CTER"/>
    <property type="match status" value="1"/>
</dbReference>
<evidence type="ECO:0000259" key="9">
    <source>
        <dbReference type="PROSITE" id="PS50405"/>
    </source>
</evidence>
<comment type="catalytic activity">
    <reaction evidence="1">
        <text>4-maleylacetoacetate = 4-fumarylacetoacetate</text>
        <dbReference type="Rhea" id="RHEA:14817"/>
        <dbReference type="ChEBI" id="CHEBI:17105"/>
        <dbReference type="ChEBI" id="CHEBI:18034"/>
        <dbReference type="EC" id="5.2.1.2"/>
    </reaction>
</comment>
<evidence type="ECO:0000313" key="10">
    <source>
        <dbReference type="EMBL" id="GIY49907.1"/>
    </source>
</evidence>
<dbReference type="CDD" id="cd03042">
    <property type="entry name" value="GST_N_Zeta"/>
    <property type="match status" value="1"/>
</dbReference>
<dbReference type="GO" id="GO:0006749">
    <property type="term" value="P:glutathione metabolic process"/>
    <property type="evidence" value="ECO:0007669"/>
    <property type="project" value="TreeGrafter"/>
</dbReference>
<name>A0AAV4TXV4_CAEEX</name>
<dbReference type="SUPFAM" id="SSF47616">
    <property type="entry name" value="GST C-terminal domain-like"/>
    <property type="match status" value="1"/>
</dbReference>
<dbReference type="Pfam" id="PF02798">
    <property type="entry name" value="GST_N"/>
    <property type="match status" value="1"/>
</dbReference>
<dbReference type="InterPro" id="IPR004045">
    <property type="entry name" value="Glutathione_S-Trfase_N"/>
</dbReference>
<dbReference type="GO" id="GO:0006559">
    <property type="term" value="P:L-phenylalanine catabolic process"/>
    <property type="evidence" value="ECO:0007669"/>
    <property type="project" value="UniProtKB-KW"/>
</dbReference>
<dbReference type="Proteomes" id="UP001054945">
    <property type="component" value="Unassembled WGS sequence"/>
</dbReference>
<evidence type="ECO:0000256" key="6">
    <source>
        <dbReference type="ARBA" id="ARBA00022878"/>
    </source>
</evidence>
<dbReference type="EC" id="5.2.1.2" evidence="5"/>
<dbReference type="PANTHER" id="PTHR42673">
    <property type="entry name" value="MALEYLACETOACETATE ISOMERASE"/>
    <property type="match status" value="1"/>
</dbReference>
<dbReference type="Pfam" id="PF14497">
    <property type="entry name" value="GST_C_3"/>
    <property type="match status" value="1"/>
</dbReference>
<dbReference type="CDD" id="cd03191">
    <property type="entry name" value="GST_C_Zeta"/>
    <property type="match status" value="1"/>
</dbReference>
<evidence type="ECO:0000256" key="3">
    <source>
        <dbReference type="ARBA" id="ARBA00004671"/>
    </source>
</evidence>
<dbReference type="EMBL" id="BPLR01011912">
    <property type="protein sequence ID" value="GIY49907.1"/>
    <property type="molecule type" value="Genomic_DNA"/>
</dbReference>
<dbReference type="InterPro" id="IPR036249">
    <property type="entry name" value="Thioredoxin-like_sf"/>
</dbReference>
<dbReference type="InterPro" id="IPR040079">
    <property type="entry name" value="Glutathione_S-Trfase"/>
</dbReference>
<comment type="similarity">
    <text evidence="4">Belongs to the GST superfamily. Zeta family.</text>
</comment>
<dbReference type="InterPro" id="IPR005955">
    <property type="entry name" value="GST_Zeta"/>
</dbReference>
<accession>A0AAV4TXV4</accession>
<dbReference type="InterPro" id="IPR004046">
    <property type="entry name" value="GST_C"/>
</dbReference>
<dbReference type="AlphaFoldDB" id="A0AAV4TXV4"/>
<dbReference type="SUPFAM" id="SSF52833">
    <property type="entry name" value="Thioredoxin-like"/>
    <property type="match status" value="1"/>
</dbReference>
<dbReference type="GO" id="GO:0006572">
    <property type="term" value="P:L-tyrosine catabolic process"/>
    <property type="evidence" value="ECO:0007669"/>
    <property type="project" value="UniProtKB-KW"/>
</dbReference>
<dbReference type="SFLD" id="SFLDS00019">
    <property type="entry name" value="Glutathione_Transferase_(cytos"/>
    <property type="match status" value="1"/>
</dbReference>
<dbReference type="InterPro" id="IPR036282">
    <property type="entry name" value="Glutathione-S-Trfase_C_sf"/>
</dbReference>
<comment type="caution">
    <text evidence="10">The sequence shown here is derived from an EMBL/GenBank/DDBJ whole genome shotgun (WGS) entry which is preliminary data.</text>
</comment>
<evidence type="ECO:0000313" key="11">
    <source>
        <dbReference type="Proteomes" id="UP001054945"/>
    </source>
</evidence>
<dbReference type="InterPro" id="IPR010987">
    <property type="entry name" value="Glutathione-S-Trfase_C-like"/>
</dbReference>
<proteinExistence type="inferred from homology"/>
<dbReference type="PROSITE" id="PS50404">
    <property type="entry name" value="GST_NTER"/>
    <property type="match status" value="1"/>
</dbReference>
<gene>
    <name evidence="10" type="primary">Gstz1</name>
    <name evidence="10" type="ORF">CEXT_449061</name>
</gene>
<comment type="pathway">
    <text evidence="3">Amino-acid degradation; L-phenylalanine degradation; acetoacetate and fumarate from L-phenylalanine: step 5/6.</text>
</comment>
<dbReference type="Gene3D" id="3.40.30.10">
    <property type="entry name" value="Glutaredoxin"/>
    <property type="match status" value="1"/>
</dbReference>